<keyword evidence="7" id="KW-1185">Reference proteome</keyword>
<keyword evidence="3" id="KW-0576">Peroxisome</keyword>
<feature type="compositionally biased region" description="Polar residues" evidence="5">
    <location>
        <begin position="54"/>
        <end position="63"/>
    </location>
</feature>
<keyword evidence="2" id="KW-0472">Membrane</keyword>
<proteinExistence type="predicted"/>
<evidence type="ECO:0000256" key="2">
    <source>
        <dbReference type="ARBA" id="ARBA00023136"/>
    </source>
</evidence>
<dbReference type="Pfam" id="PF05648">
    <property type="entry name" value="PEX11"/>
    <property type="match status" value="1"/>
</dbReference>
<evidence type="ECO:0000256" key="4">
    <source>
        <dbReference type="ARBA" id="ARBA00046271"/>
    </source>
</evidence>
<accession>A0A9P3FYS9</accession>
<gene>
    <name evidence="6" type="ORF">PsYK624_007100</name>
</gene>
<sequence>MSSISFPHAAHDHTSAMASSAASLQDDEYFNSFSSASTSSFQMNPLSPHPPRTPRTSIVSNNHVYGGDIYTPKEEVIENQPELMEEEAEEAMHKQGQPRARATEVWREMLKTSYGRDKAFKILQYTMRLYLLVHTSLAKSSFFRHTKRPSWETEMTKRLEAGIAGFSLTRKCLILFNWLEPLTSIQAQHNVDVSLEGTKAQPQKRPLLHTFLHASPPTLLELVNGVSDDVATLSRLGLIGKRTGERAAYYADWCWFMTTLVNLVENGVERSMIIEQQHQVESRAYTESLGGSTAKSNPTATKLDQKELGRLQRKDYWILMSRWKLLMDLIFVSYNVFNFKRYKGPVQTLTGLAAAFLSTSKAYERHRLEVLKTVKA</sequence>
<dbReference type="GO" id="GO:0016559">
    <property type="term" value="P:peroxisome fission"/>
    <property type="evidence" value="ECO:0007669"/>
    <property type="project" value="InterPro"/>
</dbReference>
<name>A0A9P3FYS9_9APHY</name>
<dbReference type="Proteomes" id="UP000703269">
    <property type="component" value="Unassembled WGS sequence"/>
</dbReference>
<evidence type="ECO:0000256" key="1">
    <source>
        <dbReference type="ARBA" id="ARBA00022593"/>
    </source>
</evidence>
<evidence type="ECO:0000313" key="7">
    <source>
        <dbReference type="Proteomes" id="UP000703269"/>
    </source>
</evidence>
<keyword evidence="1" id="KW-0962">Peroxisome biogenesis</keyword>
<dbReference type="AlphaFoldDB" id="A0A9P3FYS9"/>
<comment type="subcellular location">
    <subcellularLocation>
        <location evidence="4">Peroxisome membrane</location>
    </subcellularLocation>
</comment>
<evidence type="ECO:0000256" key="3">
    <source>
        <dbReference type="ARBA" id="ARBA00023140"/>
    </source>
</evidence>
<comment type="caution">
    <text evidence="6">The sequence shown here is derived from an EMBL/GenBank/DDBJ whole genome shotgun (WGS) entry which is preliminary data.</text>
</comment>
<feature type="region of interest" description="Disordered" evidence="5">
    <location>
        <begin position="39"/>
        <end position="63"/>
    </location>
</feature>
<reference evidence="6 7" key="1">
    <citation type="submission" date="2021-08" db="EMBL/GenBank/DDBJ databases">
        <title>Draft Genome Sequence of Phanerochaete sordida strain YK-624.</title>
        <authorList>
            <person name="Mori T."/>
            <person name="Dohra H."/>
            <person name="Suzuki T."/>
            <person name="Kawagishi H."/>
            <person name="Hirai H."/>
        </authorList>
    </citation>
    <scope>NUCLEOTIDE SEQUENCE [LARGE SCALE GENOMIC DNA]</scope>
    <source>
        <strain evidence="6 7">YK-624</strain>
    </source>
</reference>
<dbReference type="PANTHER" id="PTHR12652">
    <property type="entry name" value="PEROXISOMAL BIOGENESIS FACTOR 11"/>
    <property type="match status" value="1"/>
</dbReference>
<organism evidence="6 7">
    <name type="scientific">Phanerochaete sordida</name>
    <dbReference type="NCBI Taxonomy" id="48140"/>
    <lineage>
        <taxon>Eukaryota</taxon>
        <taxon>Fungi</taxon>
        <taxon>Dikarya</taxon>
        <taxon>Basidiomycota</taxon>
        <taxon>Agaricomycotina</taxon>
        <taxon>Agaricomycetes</taxon>
        <taxon>Polyporales</taxon>
        <taxon>Phanerochaetaceae</taxon>
        <taxon>Phanerochaete</taxon>
    </lineage>
</organism>
<dbReference type="PANTHER" id="PTHR12652:SF19">
    <property type="entry name" value="PEROXISOMAL BIOGENESIS FACTOR 11"/>
    <property type="match status" value="1"/>
</dbReference>
<dbReference type="OrthoDB" id="411017at2759"/>
<dbReference type="InterPro" id="IPR008733">
    <property type="entry name" value="PEX11"/>
</dbReference>
<evidence type="ECO:0000313" key="6">
    <source>
        <dbReference type="EMBL" id="GJE84634.1"/>
    </source>
</evidence>
<dbReference type="EMBL" id="BPQB01000001">
    <property type="protein sequence ID" value="GJE84634.1"/>
    <property type="molecule type" value="Genomic_DNA"/>
</dbReference>
<protein>
    <submittedName>
        <fullName evidence="6">Peroxisomal biogenesis factor 11 family protein</fullName>
    </submittedName>
</protein>
<evidence type="ECO:0000256" key="5">
    <source>
        <dbReference type="SAM" id="MobiDB-lite"/>
    </source>
</evidence>
<dbReference type="GO" id="GO:0005778">
    <property type="term" value="C:peroxisomal membrane"/>
    <property type="evidence" value="ECO:0007669"/>
    <property type="project" value="UniProtKB-SubCell"/>
</dbReference>